<dbReference type="EMBL" id="CP141614">
    <property type="protein sequence ID" value="WRP15949.1"/>
    <property type="molecule type" value="Genomic_DNA"/>
</dbReference>
<keyword evidence="4 9" id="KW-0812">Transmembrane</keyword>
<evidence type="ECO:0000256" key="7">
    <source>
        <dbReference type="ARBA" id="ARBA00023027"/>
    </source>
</evidence>
<sequence>MPGATLEAYLAVAALLFGIGAMGVLLRRSPLAMLMSVEIMWSAAGLALVAAARWWLDMSGQVLTFLAMTVAAAEVAIGLALVVIIFRPRERVDVDDVHDLAG</sequence>
<evidence type="ECO:0000256" key="3">
    <source>
        <dbReference type="ARBA" id="ARBA00022448"/>
    </source>
</evidence>
<evidence type="ECO:0000256" key="9">
    <source>
        <dbReference type="HAMAP-Rule" id="MF_01456"/>
    </source>
</evidence>
<name>A0ABZ1BT54_9FIRM</name>
<keyword evidence="11" id="KW-1185">Reference proteome</keyword>
<feature type="transmembrane region" description="Helical" evidence="9">
    <location>
        <begin position="62"/>
        <end position="86"/>
    </location>
</feature>
<dbReference type="RefSeq" id="WP_324670376.1">
    <property type="nucleotide sequence ID" value="NZ_CP141614.1"/>
</dbReference>
<keyword evidence="9" id="KW-0874">Quinone</keyword>
<feature type="transmembrane region" description="Helical" evidence="9">
    <location>
        <begin position="6"/>
        <end position="26"/>
    </location>
</feature>
<proteinExistence type="inferred from homology"/>
<dbReference type="NCBIfam" id="NF004320">
    <property type="entry name" value="PRK05715.1-2"/>
    <property type="match status" value="1"/>
</dbReference>
<dbReference type="PANTHER" id="PTHR11434:SF21">
    <property type="entry name" value="NADH DEHYDROGENASE SUBUNIT 4L-RELATED"/>
    <property type="match status" value="1"/>
</dbReference>
<comment type="catalytic activity">
    <reaction evidence="9">
        <text>a quinone + NADH + 5 H(+)(in) = a quinol + NAD(+) + 4 H(+)(out)</text>
        <dbReference type="Rhea" id="RHEA:57888"/>
        <dbReference type="ChEBI" id="CHEBI:15378"/>
        <dbReference type="ChEBI" id="CHEBI:24646"/>
        <dbReference type="ChEBI" id="CHEBI:57540"/>
        <dbReference type="ChEBI" id="CHEBI:57945"/>
        <dbReference type="ChEBI" id="CHEBI:132124"/>
    </reaction>
</comment>
<evidence type="ECO:0000256" key="4">
    <source>
        <dbReference type="ARBA" id="ARBA00022692"/>
    </source>
</evidence>
<keyword evidence="10" id="KW-0560">Oxidoreductase</keyword>
<evidence type="ECO:0000256" key="6">
    <source>
        <dbReference type="ARBA" id="ARBA00022989"/>
    </source>
</evidence>
<evidence type="ECO:0000256" key="8">
    <source>
        <dbReference type="ARBA" id="ARBA00023136"/>
    </source>
</evidence>
<dbReference type="PANTHER" id="PTHR11434">
    <property type="entry name" value="NADH-UBIQUINONE OXIDOREDUCTASE SUBUNIT ND4L"/>
    <property type="match status" value="1"/>
</dbReference>
<evidence type="ECO:0000256" key="1">
    <source>
        <dbReference type="ARBA" id="ARBA00004141"/>
    </source>
</evidence>
<keyword evidence="6 9" id="KW-1133">Transmembrane helix</keyword>
<reference evidence="11" key="1">
    <citation type="submission" date="2023-12" db="EMBL/GenBank/DDBJ databases">
        <title>Novel isolates from deep terrestrial aquifers shed light on the physiology and ecology of the class Limnochordia.</title>
        <authorList>
            <person name="Karnachuk O.V."/>
            <person name="Lukina A.P."/>
            <person name="Avakyan M.R."/>
            <person name="Kadnikov V."/>
            <person name="Begmatov S."/>
            <person name="Beletsky A.V."/>
            <person name="Mardanov A.V."/>
            <person name="Ravin N.V."/>
        </authorList>
    </citation>
    <scope>NUCLEOTIDE SEQUENCE [LARGE SCALE GENOMIC DNA]</scope>
    <source>
        <strain evidence="11">LN</strain>
    </source>
</reference>
<dbReference type="InterPro" id="IPR039428">
    <property type="entry name" value="NUOK/Mnh_C1-like"/>
</dbReference>
<keyword evidence="9" id="KW-1003">Cell membrane</keyword>
<comment type="similarity">
    <text evidence="2 9">Belongs to the complex I subunit 4L family.</text>
</comment>
<evidence type="ECO:0000313" key="10">
    <source>
        <dbReference type="EMBL" id="WRP15949.1"/>
    </source>
</evidence>
<gene>
    <name evidence="9 10" type="primary">nuoK</name>
    <name evidence="10" type="ORF">VLY81_09090</name>
</gene>
<dbReference type="HAMAP" id="MF_01456">
    <property type="entry name" value="NDH1_NuoK"/>
    <property type="match status" value="1"/>
</dbReference>
<accession>A0ABZ1BT54</accession>
<comment type="function">
    <text evidence="9">NDH-1 shuttles electrons from NADH, via FMN and iron-sulfur (Fe-S) centers, to quinones in the respiratory chain. The immediate electron acceptor for the enzyme in this species is believed to be a menaquinone. Couples the redox reaction to proton translocation (for every two electrons transferred, four hydrogen ions are translocated across the cytoplasmic membrane), and thus conserves the redox energy in a proton gradient.</text>
</comment>
<evidence type="ECO:0000313" key="11">
    <source>
        <dbReference type="Proteomes" id="UP001333102"/>
    </source>
</evidence>
<comment type="subcellular location">
    <subcellularLocation>
        <location evidence="9">Cell membrane</location>
        <topology evidence="9">Multi-pass membrane protein</topology>
    </subcellularLocation>
    <subcellularLocation>
        <location evidence="1">Membrane</location>
        <topology evidence="1">Multi-pass membrane protein</topology>
    </subcellularLocation>
</comment>
<evidence type="ECO:0000256" key="5">
    <source>
        <dbReference type="ARBA" id="ARBA00022967"/>
    </source>
</evidence>
<dbReference type="GO" id="GO:0050136">
    <property type="term" value="F:NADH dehydrogenase (quinone) (non-electrogenic) activity"/>
    <property type="evidence" value="ECO:0007669"/>
    <property type="project" value="UniProtKB-EC"/>
</dbReference>
<keyword evidence="3 9" id="KW-0813">Transport</keyword>
<dbReference type="InterPro" id="IPR001133">
    <property type="entry name" value="NADH_UbQ_OxRdtase_chain4L/K"/>
</dbReference>
<dbReference type="Proteomes" id="UP001333102">
    <property type="component" value="Chromosome"/>
</dbReference>
<dbReference type="EC" id="7.1.1.-" evidence="9"/>
<dbReference type="Gene3D" id="1.10.287.3510">
    <property type="match status" value="1"/>
</dbReference>
<dbReference type="Pfam" id="PF00420">
    <property type="entry name" value="Oxidored_q2"/>
    <property type="match status" value="1"/>
</dbReference>
<organism evidence="10 11">
    <name type="scientific">Geochorda subterranea</name>
    <dbReference type="NCBI Taxonomy" id="3109564"/>
    <lineage>
        <taxon>Bacteria</taxon>
        <taxon>Bacillati</taxon>
        <taxon>Bacillota</taxon>
        <taxon>Limnochordia</taxon>
        <taxon>Limnochordales</taxon>
        <taxon>Geochordaceae</taxon>
        <taxon>Geochorda</taxon>
    </lineage>
</organism>
<comment type="subunit">
    <text evidence="9">NDH-1 is composed of 14 different subunits. Subunits NuoA, H, J, K, L, M, N constitute the membrane sector of the complex.</text>
</comment>
<keyword evidence="8 9" id="KW-0472">Membrane</keyword>
<evidence type="ECO:0000256" key="2">
    <source>
        <dbReference type="ARBA" id="ARBA00010519"/>
    </source>
</evidence>
<protein>
    <recommendedName>
        <fullName evidence="9">NADH-quinone oxidoreductase subunit K</fullName>
        <ecNumber evidence="9">7.1.1.-</ecNumber>
    </recommendedName>
    <alternativeName>
        <fullName evidence="9">NADH dehydrogenase I subunit K</fullName>
    </alternativeName>
    <alternativeName>
        <fullName evidence="9">NDH-1 subunit K</fullName>
    </alternativeName>
</protein>
<keyword evidence="7 9" id="KW-0520">NAD</keyword>
<feature type="transmembrane region" description="Helical" evidence="9">
    <location>
        <begin position="38"/>
        <end position="56"/>
    </location>
</feature>
<keyword evidence="5 9" id="KW-1278">Translocase</keyword>